<feature type="domain" description="Glycosyl transferase family 1" evidence="1">
    <location>
        <begin position="162"/>
        <end position="303"/>
    </location>
</feature>
<dbReference type="KEGG" id="kbs:EPA93_29720"/>
<dbReference type="SUPFAM" id="SSF53756">
    <property type="entry name" value="UDP-Glycosyltransferase/glycogen phosphorylase"/>
    <property type="match status" value="1"/>
</dbReference>
<accession>A0A4P6JY33</accession>
<dbReference type="OrthoDB" id="9764657at2"/>
<dbReference type="PANTHER" id="PTHR45947">
    <property type="entry name" value="SULFOQUINOVOSYL TRANSFERASE SQD2"/>
    <property type="match status" value="1"/>
</dbReference>
<protein>
    <submittedName>
        <fullName evidence="3">Glycosyltransferase family 4 protein</fullName>
    </submittedName>
</protein>
<sequence>MLAELARGLVERGHEVTLFAHEGSSVPGVRLEQIAVPENVLPANFSSPGEERAADRGFFAQANIFLELFLQLQQRQHEFDLIHAHAFDWPAFTCSALLSELPVIHTIHLPAVSPEINAMLGILHRQGHPLTLVTVSQACAQTYADYTPFDHIIYNGLKIEEIPFSAEVAEDAPLLLAGRITPEKGVETAIEIAERAGTHLLIAGGIYDRAYYEERIAPRLQNAPGRITYLGLLDHARLWQIMGQARGLLFPIAWDEPFGLTAVEAMAAGTPVIAFQRGAATEIVRHGETGFLVEPGNSERAASFVPELANLARARCRSFVEMRFSFTHMIDTYEHVYSSLLSG</sequence>
<dbReference type="Pfam" id="PF00534">
    <property type="entry name" value="Glycos_transf_1"/>
    <property type="match status" value="1"/>
</dbReference>
<dbReference type="InterPro" id="IPR028098">
    <property type="entry name" value="Glyco_trans_4-like_N"/>
</dbReference>
<evidence type="ECO:0000259" key="1">
    <source>
        <dbReference type="Pfam" id="PF00534"/>
    </source>
</evidence>
<dbReference type="InterPro" id="IPR001296">
    <property type="entry name" value="Glyco_trans_1"/>
</dbReference>
<dbReference type="AlphaFoldDB" id="A0A4P6JY33"/>
<dbReference type="RefSeq" id="WP_129891002.1">
    <property type="nucleotide sequence ID" value="NZ_CP035758.1"/>
</dbReference>
<dbReference type="PANTHER" id="PTHR45947:SF3">
    <property type="entry name" value="SULFOQUINOVOSYL TRANSFERASE SQD2"/>
    <property type="match status" value="1"/>
</dbReference>
<proteinExistence type="predicted"/>
<organism evidence="3 4">
    <name type="scientific">Ktedonosporobacter rubrisoli</name>
    <dbReference type="NCBI Taxonomy" id="2509675"/>
    <lineage>
        <taxon>Bacteria</taxon>
        <taxon>Bacillati</taxon>
        <taxon>Chloroflexota</taxon>
        <taxon>Ktedonobacteria</taxon>
        <taxon>Ktedonobacterales</taxon>
        <taxon>Ktedonosporobacteraceae</taxon>
        <taxon>Ktedonosporobacter</taxon>
    </lineage>
</organism>
<keyword evidence="4" id="KW-1185">Reference proteome</keyword>
<evidence type="ECO:0000313" key="3">
    <source>
        <dbReference type="EMBL" id="QBD79936.1"/>
    </source>
</evidence>
<name>A0A4P6JY33_KTERU</name>
<evidence type="ECO:0000259" key="2">
    <source>
        <dbReference type="Pfam" id="PF13439"/>
    </source>
</evidence>
<dbReference type="Proteomes" id="UP000290365">
    <property type="component" value="Chromosome"/>
</dbReference>
<dbReference type="Gene3D" id="3.40.50.2000">
    <property type="entry name" value="Glycogen Phosphorylase B"/>
    <property type="match status" value="2"/>
</dbReference>
<gene>
    <name evidence="3" type="ORF">EPA93_29720</name>
</gene>
<reference evidence="3 4" key="1">
    <citation type="submission" date="2019-01" db="EMBL/GenBank/DDBJ databases">
        <title>Ktedonosporobacter rubrisoli SCAWS-G2.</title>
        <authorList>
            <person name="Huang Y."/>
            <person name="Yan B."/>
        </authorList>
    </citation>
    <scope>NUCLEOTIDE SEQUENCE [LARGE SCALE GENOMIC DNA]</scope>
    <source>
        <strain evidence="3 4">SCAWS-G2</strain>
    </source>
</reference>
<dbReference type="GO" id="GO:0016757">
    <property type="term" value="F:glycosyltransferase activity"/>
    <property type="evidence" value="ECO:0007669"/>
    <property type="project" value="InterPro"/>
</dbReference>
<dbReference type="InterPro" id="IPR050194">
    <property type="entry name" value="Glycosyltransferase_grp1"/>
</dbReference>
<keyword evidence="3" id="KW-0808">Transferase</keyword>
<dbReference type="Pfam" id="PF13439">
    <property type="entry name" value="Glyco_transf_4"/>
    <property type="match status" value="1"/>
</dbReference>
<dbReference type="EMBL" id="CP035758">
    <property type="protein sequence ID" value="QBD79936.1"/>
    <property type="molecule type" value="Genomic_DNA"/>
</dbReference>
<evidence type="ECO:0000313" key="4">
    <source>
        <dbReference type="Proteomes" id="UP000290365"/>
    </source>
</evidence>
<feature type="domain" description="Glycosyltransferase subfamily 4-like N-terminal" evidence="2">
    <location>
        <begin position="2"/>
        <end position="160"/>
    </location>
</feature>